<evidence type="ECO:0000313" key="13">
    <source>
        <dbReference type="EMBL" id="NOV96934.1"/>
    </source>
</evidence>
<evidence type="ECO:0000256" key="6">
    <source>
        <dbReference type="ARBA" id="ARBA00022801"/>
    </source>
</evidence>
<dbReference type="PRINTS" id="PR00781">
    <property type="entry name" value="LIPOSIGPTASE"/>
</dbReference>
<dbReference type="NCBIfam" id="TIGR00077">
    <property type="entry name" value="lspA"/>
    <property type="match status" value="1"/>
</dbReference>
<dbReference type="Proteomes" id="UP000757540">
    <property type="component" value="Unassembled WGS sequence"/>
</dbReference>
<accession>A0ABX2A2B2</accession>
<evidence type="ECO:0000256" key="8">
    <source>
        <dbReference type="ARBA" id="ARBA00023136"/>
    </source>
</evidence>
<dbReference type="Pfam" id="PF01252">
    <property type="entry name" value="Peptidase_A8"/>
    <property type="match status" value="1"/>
</dbReference>
<sequence>MSSTPAGHDPASAVPDDDAPAADRTSSRRRRLGTWALALAAVVLVVDQLTKWWALSALTVGERIDLVGDLLGLSLVFNDGAALSIGSGYTGVLTVVVVVVVVVILRAIRRIGSVGWAVALGLLLGGAVGNLLDRLFREPGFARGHVVDMIAYADFFVGNVADIAIVVAAGLIVVLSFRGIALDGTRHEEQGRGKDEADADAPPRTDEDRP</sequence>
<comment type="caution">
    <text evidence="13">The sequence shown here is derived from an EMBL/GenBank/DDBJ whole genome shotgun (WGS) entry which is preliminary data.</text>
</comment>
<feature type="transmembrane region" description="Helical" evidence="9">
    <location>
        <begin position="152"/>
        <end position="177"/>
    </location>
</feature>
<feature type="transmembrane region" description="Helical" evidence="9">
    <location>
        <begin position="81"/>
        <end position="105"/>
    </location>
</feature>
<feature type="region of interest" description="Disordered" evidence="12">
    <location>
        <begin position="1"/>
        <end position="25"/>
    </location>
</feature>
<dbReference type="GO" id="GO:0004190">
    <property type="term" value="F:aspartic-type endopeptidase activity"/>
    <property type="evidence" value="ECO:0007669"/>
    <property type="project" value="UniProtKB-EC"/>
</dbReference>
<keyword evidence="7 9" id="KW-1133">Transmembrane helix</keyword>
<comment type="catalytic activity">
    <reaction evidence="9 10">
        <text>Release of signal peptides from bacterial membrane prolipoproteins. Hydrolyzes -Xaa-Yaa-Zaa-|-(S,diacylglyceryl)Cys-, in which Xaa is hydrophobic (preferably Leu), and Yaa (Ala or Ser) and Zaa (Gly or Ala) have small, neutral side chains.</text>
        <dbReference type="EC" id="3.4.23.36"/>
    </reaction>
</comment>
<feature type="transmembrane region" description="Helical" evidence="9">
    <location>
        <begin position="114"/>
        <end position="132"/>
    </location>
</feature>
<keyword evidence="8 9" id="KW-0472">Membrane</keyword>
<name>A0ABX2A2B2_9MICO</name>
<dbReference type="HAMAP" id="MF_00161">
    <property type="entry name" value="LspA"/>
    <property type="match status" value="1"/>
</dbReference>
<keyword evidence="6 9" id="KW-0378">Hydrolase</keyword>
<comment type="function">
    <text evidence="9 10">This protein specifically catalyzes the removal of signal peptides from prolipoproteins.</text>
</comment>
<dbReference type="EMBL" id="JABEZU010000001">
    <property type="protein sequence ID" value="NOV96934.1"/>
    <property type="molecule type" value="Genomic_DNA"/>
</dbReference>
<feature type="region of interest" description="Disordered" evidence="12">
    <location>
        <begin position="187"/>
        <end position="210"/>
    </location>
</feature>
<proteinExistence type="inferred from homology"/>
<dbReference type="PANTHER" id="PTHR33695">
    <property type="entry name" value="LIPOPROTEIN SIGNAL PEPTIDASE"/>
    <property type="match status" value="1"/>
</dbReference>
<evidence type="ECO:0000256" key="5">
    <source>
        <dbReference type="ARBA" id="ARBA00022750"/>
    </source>
</evidence>
<reference evidence="13 14" key="1">
    <citation type="submission" date="2020-05" db="EMBL/GenBank/DDBJ databases">
        <title>Genomic Encyclopedia of Type Strains, Phase III (KMG-III): the genomes of soil and plant-associated and newly described type strains.</title>
        <authorList>
            <person name="Whitman W."/>
        </authorList>
    </citation>
    <scope>NUCLEOTIDE SEQUENCE [LARGE SCALE GENOMIC DNA]</scope>
    <source>
        <strain evidence="13 14">KCTC 19046</strain>
    </source>
</reference>
<dbReference type="PANTHER" id="PTHR33695:SF1">
    <property type="entry name" value="LIPOPROTEIN SIGNAL PEPTIDASE"/>
    <property type="match status" value="1"/>
</dbReference>
<protein>
    <recommendedName>
        <fullName evidence="9">Lipoprotein signal peptidase</fullName>
        <ecNumber evidence="9">3.4.23.36</ecNumber>
    </recommendedName>
    <alternativeName>
        <fullName evidence="9">Prolipoprotein signal peptidase</fullName>
    </alternativeName>
    <alternativeName>
        <fullName evidence="9">Signal peptidase II</fullName>
        <shortName evidence="9">SPase II</shortName>
    </alternativeName>
</protein>
<keyword evidence="2 9" id="KW-1003">Cell membrane</keyword>
<dbReference type="RefSeq" id="WP_171783047.1">
    <property type="nucleotide sequence ID" value="NZ_BAAAML010000002.1"/>
</dbReference>
<feature type="active site" evidence="9">
    <location>
        <position position="162"/>
    </location>
</feature>
<comment type="subcellular location">
    <subcellularLocation>
        <location evidence="9">Cell membrane</location>
        <topology evidence="9">Multi-pass membrane protein</topology>
    </subcellularLocation>
</comment>
<dbReference type="InterPro" id="IPR001872">
    <property type="entry name" value="Peptidase_A8"/>
</dbReference>
<evidence type="ECO:0000256" key="1">
    <source>
        <dbReference type="ARBA" id="ARBA00006139"/>
    </source>
</evidence>
<comment type="similarity">
    <text evidence="1 9 11">Belongs to the peptidase A8 family.</text>
</comment>
<evidence type="ECO:0000313" key="14">
    <source>
        <dbReference type="Proteomes" id="UP000757540"/>
    </source>
</evidence>
<evidence type="ECO:0000256" key="11">
    <source>
        <dbReference type="RuleBase" id="RU004181"/>
    </source>
</evidence>
<evidence type="ECO:0000256" key="9">
    <source>
        <dbReference type="HAMAP-Rule" id="MF_00161"/>
    </source>
</evidence>
<gene>
    <name evidence="9" type="primary">lspA</name>
    <name evidence="13" type="ORF">HDG69_001487</name>
</gene>
<dbReference type="PROSITE" id="PS00855">
    <property type="entry name" value="SPASE_II"/>
    <property type="match status" value="1"/>
</dbReference>
<keyword evidence="4 9" id="KW-0812">Transmembrane</keyword>
<organism evidence="13 14">
    <name type="scientific">Isoptericola halotolerans</name>
    <dbReference type="NCBI Taxonomy" id="300560"/>
    <lineage>
        <taxon>Bacteria</taxon>
        <taxon>Bacillati</taxon>
        <taxon>Actinomycetota</taxon>
        <taxon>Actinomycetes</taxon>
        <taxon>Micrococcales</taxon>
        <taxon>Promicromonosporaceae</taxon>
        <taxon>Isoptericola</taxon>
    </lineage>
</organism>
<keyword evidence="14" id="KW-1185">Reference proteome</keyword>
<evidence type="ECO:0000256" key="2">
    <source>
        <dbReference type="ARBA" id="ARBA00022475"/>
    </source>
</evidence>
<evidence type="ECO:0000256" key="12">
    <source>
        <dbReference type="SAM" id="MobiDB-lite"/>
    </source>
</evidence>
<dbReference type="EC" id="3.4.23.36" evidence="9"/>
<comment type="pathway">
    <text evidence="9">Protein modification; lipoprotein biosynthesis (signal peptide cleavage).</text>
</comment>
<feature type="transmembrane region" description="Helical" evidence="9">
    <location>
        <begin position="32"/>
        <end position="50"/>
    </location>
</feature>
<evidence type="ECO:0000256" key="10">
    <source>
        <dbReference type="RuleBase" id="RU000594"/>
    </source>
</evidence>
<evidence type="ECO:0000256" key="4">
    <source>
        <dbReference type="ARBA" id="ARBA00022692"/>
    </source>
</evidence>
<evidence type="ECO:0000256" key="7">
    <source>
        <dbReference type="ARBA" id="ARBA00022989"/>
    </source>
</evidence>
<evidence type="ECO:0000256" key="3">
    <source>
        <dbReference type="ARBA" id="ARBA00022670"/>
    </source>
</evidence>
<feature type="active site" evidence="9">
    <location>
        <position position="148"/>
    </location>
</feature>
<keyword evidence="3 9" id="KW-0645">Protease</keyword>
<keyword evidence="5 9" id="KW-0064">Aspartyl protease</keyword>